<gene>
    <name evidence="1" type="ORF">BDY21DRAFT_346276</name>
</gene>
<evidence type="ECO:0000313" key="2">
    <source>
        <dbReference type="Proteomes" id="UP000799766"/>
    </source>
</evidence>
<protein>
    <submittedName>
        <fullName evidence="1">Uncharacterized protein</fullName>
    </submittedName>
</protein>
<dbReference type="AlphaFoldDB" id="A0A6A6NYP5"/>
<name>A0A6A6NYP5_9PEZI</name>
<proteinExistence type="predicted"/>
<organism evidence="1 2">
    <name type="scientific">Lineolata rhizophorae</name>
    <dbReference type="NCBI Taxonomy" id="578093"/>
    <lineage>
        <taxon>Eukaryota</taxon>
        <taxon>Fungi</taxon>
        <taxon>Dikarya</taxon>
        <taxon>Ascomycota</taxon>
        <taxon>Pezizomycotina</taxon>
        <taxon>Dothideomycetes</taxon>
        <taxon>Dothideomycetes incertae sedis</taxon>
        <taxon>Lineolatales</taxon>
        <taxon>Lineolataceae</taxon>
        <taxon>Lineolata</taxon>
    </lineage>
</organism>
<dbReference type="Proteomes" id="UP000799766">
    <property type="component" value="Unassembled WGS sequence"/>
</dbReference>
<dbReference type="EMBL" id="MU001682">
    <property type="protein sequence ID" value="KAF2456861.1"/>
    <property type="molecule type" value="Genomic_DNA"/>
</dbReference>
<reference evidence="1" key="1">
    <citation type="journal article" date="2020" name="Stud. Mycol.">
        <title>101 Dothideomycetes genomes: a test case for predicting lifestyles and emergence of pathogens.</title>
        <authorList>
            <person name="Haridas S."/>
            <person name="Albert R."/>
            <person name="Binder M."/>
            <person name="Bloem J."/>
            <person name="Labutti K."/>
            <person name="Salamov A."/>
            <person name="Andreopoulos B."/>
            <person name="Baker S."/>
            <person name="Barry K."/>
            <person name="Bills G."/>
            <person name="Bluhm B."/>
            <person name="Cannon C."/>
            <person name="Castanera R."/>
            <person name="Culley D."/>
            <person name="Daum C."/>
            <person name="Ezra D."/>
            <person name="Gonzalez J."/>
            <person name="Henrissat B."/>
            <person name="Kuo A."/>
            <person name="Liang C."/>
            <person name="Lipzen A."/>
            <person name="Lutzoni F."/>
            <person name="Magnuson J."/>
            <person name="Mondo S."/>
            <person name="Nolan M."/>
            <person name="Ohm R."/>
            <person name="Pangilinan J."/>
            <person name="Park H.-J."/>
            <person name="Ramirez L."/>
            <person name="Alfaro M."/>
            <person name="Sun H."/>
            <person name="Tritt A."/>
            <person name="Yoshinaga Y."/>
            <person name="Zwiers L.-H."/>
            <person name="Turgeon B."/>
            <person name="Goodwin S."/>
            <person name="Spatafora J."/>
            <person name="Crous P."/>
            <person name="Grigoriev I."/>
        </authorList>
    </citation>
    <scope>NUCLEOTIDE SEQUENCE</scope>
    <source>
        <strain evidence="1">ATCC 16933</strain>
    </source>
</reference>
<sequence>MTGFAHRPRTAAARARTAAEPIRPTTARHPRTERAKLHDAARLPLTATAGVRAIARALRRYAASVIQTIVAGIGHRRVGGRRPRNSRPKKWSGRSRLCKRTRTSWRVVGESVLRSGRRKTRMKRSRADVACRERILPPACIARSLTLWRFGK</sequence>
<evidence type="ECO:0000313" key="1">
    <source>
        <dbReference type="EMBL" id="KAF2456861.1"/>
    </source>
</evidence>
<keyword evidence="2" id="KW-1185">Reference proteome</keyword>
<accession>A0A6A6NYP5</accession>